<keyword evidence="5" id="KW-1185">Reference proteome</keyword>
<name>A0A7Z7N2D3_9BURK</name>
<evidence type="ECO:0000259" key="3">
    <source>
        <dbReference type="Pfam" id="PF09176"/>
    </source>
</evidence>
<feature type="domain" description="Alanine dehydrogenase/pyridine nucleotide transhydrogenase NAD(H)-binding" evidence="2">
    <location>
        <begin position="134"/>
        <end position="210"/>
    </location>
</feature>
<dbReference type="Gene3D" id="3.40.50.720">
    <property type="entry name" value="NAD(P)-binding Rossmann-like Domain"/>
    <property type="match status" value="1"/>
</dbReference>
<dbReference type="InterPro" id="IPR015259">
    <property type="entry name" value="Methyl-teptahyd_DH_N"/>
</dbReference>
<dbReference type="SUPFAM" id="SSF53223">
    <property type="entry name" value="Aminoacid dehydrogenase-like, N-terminal domain"/>
    <property type="match status" value="1"/>
</dbReference>
<dbReference type="RefSeq" id="WP_062638515.1">
    <property type="nucleotide sequence ID" value="NZ_FCOG02000035.1"/>
</dbReference>
<comment type="caution">
    <text evidence="4">The sequence shown here is derived from an EMBL/GenBank/DDBJ whole genome shotgun (WGS) entry which is preliminary data.</text>
</comment>
<gene>
    <name evidence="4" type="ORF">SAMN05446927_2083</name>
</gene>
<dbReference type="InterPro" id="IPR007698">
    <property type="entry name" value="AlaDH/PNT_NAD(H)-bd"/>
</dbReference>
<feature type="domain" description="Methylene-tetrahydromethanopterin dehydrogenase N-terminal" evidence="3">
    <location>
        <begin position="25"/>
        <end position="105"/>
    </location>
</feature>
<proteinExistence type="predicted"/>
<dbReference type="Gene3D" id="3.40.50.10280">
    <property type="entry name" value="Methylene-tetrahydromethanopterin dehydrogenase, N-terminal domain"/>
    <property type="match status" value="1"/>
</dbReference>
<dbReference type="EMBL" id="OCSU01000001">
    <property type="protein sequence ID" value="SOE61309.1"/>
    <property type="molecule type" value="Genomic_DNA"/>
</dbReference>
<evidence type="ECO:0000313" key="4">
    <source>
        <dbReference type="EMBL" id="SOE61309.1"/>
    </source>
</evidence>
<dbReference type="Pfam" id="PF09176">
    <property type="entry name" value="Mpt_N"/>
    <property type="match status" value="1"/>
</dbReference>
<dbReference type="InterPro" id="IPR046346">
    <property type="entry name" value="Aminoacid_DH-like_N_sf"/>
</dbReference>
<dbReference type="OrthoDB" id="8556544at2"/>
<keyword evidence="1" id="KW-0560">Oxidoreductase</keyword>
<evidence type="ECO:0000259" key="2">
    <source>
        <dbReference type="Pfam" id="PF01262"/>
    </source>
</evidence>
<sequence>MPEANESTPRPFILHMFTATPQMSPFDVNMAADAGYQIVVPYCNVDEDSVVQLTQDAIFSRGPKGVSRTGIFIGGRDVMLAADMLDRARQAMVPPFEVSVFADPSGSYTTAAALVALVERHLKAEHNVELGGRRVLILGGTGAVGRVAAAMAASLGADVAIASHSSQSRATQVSDEINRRFDIATSGVATGNREQLHRELARAEVVFATAVAGVQVMSTADLAFAKNLLVAADVNAVPPEGIAGVNVMDDGKPLAGAARSDAIGIGALAIGNVKYQVEHRLFVRMRTSNKPVYLGFPEAFDEARAIAAGLG</sequence>
<protein>
    <submittedName>
        <fullName evidence="4">Methylene-tetrahydromethanopterin dehydrogenase</fullName>
    </submittedName>
</protein>
<dbReference type="AlphaFoldDB" id="A0A7Z7N2D3"/>
<dbReference type="InterPro" id="IPR037089">
    <property type="entry name" value="Methyl-teptahyd_DH_N_sf"/>
</dbReference>
<dbReference type="Pfam" id="PF01262">
    <property type="entry name" value="AlaDh_PNT_C"/>
    <property type="match status" value="1"/>
</dbReference>
<organism evidence="4 5">
    <name type="scientific">Caballeronia arationis</name>
    <dbReference type="NCBI Taxonomy" id="1777142"/>
    <lineage>
        <taxon>Bacteria</taxon>
        <taxon>Pseudomonadati</taxon>
        <taxon>Pseudomonadota</taxon>
        <taxon>Betaproteobacteria</taxon>
        <taxon>Burkholderiales</taxon>
        <taxon>Burkholderiaceae</taxon>
        <taxon>Caballeronia</taxon>
    </lineage>
</organism>
<evidence type="ECO:0000256" key="1">
    <source>
        <dbReference type="ARBA" id="ARBA00023002"/>
    </source>
</evidence>
<evidence type="ECO:0000313" key="5">
    <source>
        <dbReference type="Proteomes" id="UP000219522"/>
    </source>
</evidence>
<dbReference type="SUPFAM" id="SSF51735">
    <property type="entry name" value="NAD(P)-binding Rossmann-fold domains"/>
    <property type="match status" value="1"/>
</dbReference>
<dbReference type="Proteomes" id="UP000219522">
    <property type="component" value="Unassembled WGS sequence"/>
</dbReference>
<accession>A0A7Z7N2D3</accession>
<dbReference type="InterPro" id="IPR036291">
    <property type="entry name" value="NAD(P)-bd_dom_sf"/>
</dbReference>
<dbReference type="GO" id="GO:0016491">
    <property type="term" value="F:oxidoreductase activity"/>
    <property type="evidence" value="ECO:0007669"/>
    <property type="project" value="UniProtKB-KW"/>
</dbReference>
<reference evidence="4 5" key="1">
    <citation type="submission" date="2017-09" db="EMBL/GenBank/DDBJ databases">
        <authorList>
            <person name="Varghese N."/>
            <person name="Submissions S."/>
        </authorList>
    </citation>
    <scope>NUCLEOTIDE SEQUENCE [LARGE SCALE GENOMIC DNA]</scope>
    <source>
        <strain evidence="4 5">OK806</strain>
    </source>
</reference>